<keyword evidence="2" id="KW-0472">Membrane</keyword>
<evidence type="ECO:0000256" key="2">
    <source>
        <dbReference type="SAM" id="Phobius"/>
    </source>
</evidence>
<feature type="transmembrane region" description="Helical" evidence="2">
    <location>
        <begin position="560"/>
        <end position="585"/>
    </location>
</feature>
<feature type="region of interest" description="Disordered" evidence="1">
    <location>
        <begin position="748"/>
        <end position="780"/>
    </location>
</feature>
<dbReference type="AlphaFoldDB" id="A0A7X0FQD5"/>
<dbReference type="SUPFAM" id="SSF53474">
    <property type="entry name" value="alpha/beta-Hydrolases"/>
    <property type="match status" value="1"/>
</dbReference>
<feature type="transmembrane region" description="Helical" evidence="2">
    <location>
        <begin position="605"/>
        <end position="627"/>
    </location>
</feature>
<feature type="transmembrane region" description="Helical" evidence="2">
    <location>
        <begin position="316"/>
        <end position="337"/>
    </location>
</feature>
<proteinExistence type="predicted"/>
<feature type="transmembrane region" description="Helical" evidence="2">
    <location>
        <begin position="269"/>
        <end position="288"/>
    </location>
</feature>
<feature type="transmembrane region" description="Helical" evidence="2">
    <location>
        <begin position="195"/>
        <end position="218"/>
    </location>
</feature>
<keyword evidence="4" id="KW-1185">Reference proteome</keyword>
<accession>A0A7X0FQD5</accession>
<sequence length="865" mass="90664">MGLRDVLRGGDAEPDVLELRVHGVNNTTAPALLDLRPEDVELVAGDKLGSFWRPKKSAADAIEQGGRGYVPRGILREAYSWGGMVRTTPDVGNAGALSIVAGAAVRVVYALLLPFSIANAVHWTRRLPAADDRRPRVTAGLTRLFGLMLTLLFTSAAATVALDVGAAQCGANPAMCGPLEGLFAPMPGWDVGVRFALLGLAPAAAVGVLWLMSAVARVRYDVLPGMRRDALSLPRSVAPRDVGEETEPSALLSHPHFWSTRAARHLSRVHLAAALLLTSAFLSAHAAFDWYTACEGLGGYGACVGDAFGDGMFATFFWFAAASLVGLAATTVLAVLLPAPGVSAPEAPRRPRSATLSAWFLGGSVVVFASVELVLAIATTPDEAQVGVSRLYGAGATPLVIIMIATAIALSGVFWRGRASRRAAAWGGCAPAVFMMVSLTLAIGVSAIATVTAGDYLNGGLGAATLVRQKEPAENGLLISSSYIAGGTAVLAGVLAAALIVAVAVFVRTRDMQDRARAWGAPAGPDDDIVPQGPSVLPPSPATLLARIRTKRVNAARLHLIEPVVAIVAITSALAVVGSIVWSWVTYSEEANTLTSVTGAEELTVNILNLALPILAVVGLGLIAMLAGGSMREGTRPLGVVWDIVSYLPRAGHPFGPPPYSQRAVPELAGRLFTWLSDRPGRRAVLAAHSMGGVLAVSSLGLLASSPETRPVLRRISLLTFGVQLRPLFGRLLPELLGPDVLGTHASQAPRPFAADPWGDDFTAEGGDPNRPAPDPARPAGELAGHLLRGCAVPWVSLWRLTDYLGYPAMSTSPSDPATGFVNRVDRFAEELDLSGYMVEVGTHGAYYRVPTYERAVLKLAGLRR</sequence>
<dbReference type="Proteomes" id="UP000537775">
    <property type="component" value="Unassembled WGS sequence"/>
</dbReference>
<feature type="transmembrane region" description="Helical" evidence="2">
    <location>
        <begin position="358"/>
        <end position="379"/>
    </location>
</feature>
<keyword evidence="2" id="KW-0812">Transmembrane</keyword>
<name>A0A7X0FQD5_9MICO</name>
<organism evidence="3 4">
    <name type="scientific">Microbacterium thalassium</name>
    <dbReference type="NCBI Taxonomy" id="362649"/>
    <lineage>
        <taxon>Bacteria</taxon>
        <taxon>Bacillati</taxon>
        <taxon>Actinomycetota</taxon>
        <taxon>Actinomycetes</taxon>
        <taxon>Micrococcales</taxon>
        <taxon>Microbacteriaceae</taxon>
        <taxon>Microbacterium</taxon>
    </lineage>
</organism>
<evidence type="ECO:0000313" key="3">
    <source>
        <dbReference type="EMBL" id="MBB6391181.1"/>
    </source>
</evidence>
<evidence type="ECO:0000313" key="4">
    <source>
        <dbReference type="Proteomes" id="UP000537775"/>
    </source>
</evidence>
<evidence type="ECO:0008006" key="5">
    <source>
        <dbReference type="Google" id="ProtNLM"/>
    </source>
</evidence>
<feature type="transmembrane region" description="Helical" evidence="2">
    <location>
        <begin position="426"/>
        <end position="449"/>
    </location>
</feature>
<dbReference type="RefSeq" id="WP_184750341.1">
    <property type="nucleotide sequence ID" value="NZ_BAAAJR010000010.1"/>
</dbReference>
<feature type="transmembrane region" description="Helical" evidence="2">
    <location>
        <begin position="94"/>
        <end position="121"/>
    </location>
</feature>
<feature type="transmembrane region" description="Helical" evidence="2">
    <location>
        <begin position="391"/>
        <end position="414"/>
    </location>
</feature>
<keyword evidence="2" id="KW-1133">Transmembrane helix</keyword>
<dbReference type="InterPro" id="IPR029058">
    <property type="entry name" value="AB_hydrolase_fold"/>
</dbReference>
<feature type="transmembrane region" description="Helical" evidence="2">
    <location>
        <begin position="141"/>
        <end position="162"/>
    </location>
</feature>
<dbReference type="EMBL" id="JACHML010000001">
    <property type="protein sequence ID" value="MBB6391181.1"/>
    <property type="molecule type" value="Genomic_DNA"/>
</dbReference>
<comment type="caution">
    <text evidence="3">The sequence shown here is derived from an EMBL/GenBank/DDBJ whole genome shotgun (WGS) entry which is preliminary data.</text>
</comment>
<gene>
    <name evidence="3" type="ORF">HD594_001494</name>
</gene>
<feature type="transmembrane region" description="Helical" evidence="2">
    <location>
        <begin position="483"/>
        <end position="507"/>
    </location>
</feature>
<protein>
    <recommendedName>
        <fullName evidence="5">Alpha/beta hydrolase</fullName>
    </recommendedName>
</protein>
<reference evidence="3 4" key="1">
    <citation type="submission" date="2020-08" db="EMBL/GenBank/DDBJ databases">
        <title>Sequencing the genomes of 1000 actinobacteria strains.</title>
        <authorList>
            <person name="Klenk H.-P."/>
        </authorList>
    </citation>
    <scope>NUCLEOTIDE SEQUENCE [LARGE SCALE GENOMIC DNA]</scope>
    <source>
        <strain evidence="3 4">DSM 12511</strain>
    </source>
</reference>
<evidence type="ECO:0000256" key="1">
    <source>
        <dbReference type="SAM" id="MobiDB-lite"/>
    </source>
</evidence>